<gene>
    <name evidence="4" type="ORF">CP982_24705</name>
</gene>
<feature type="compositionally biased region" description="Polar residues" evidence="1">
    <location>
        <begin position="708"/>
        <end position="717"/>
    </location>
</feature>
<feature type="transmembrane region" description="Helical" evidence="2">
    <location>
        <begin position="425"/>
        <end position="448"/>
    </location>
</feature>
<dbReference type="PANTHER" id="PTHR24216">
    <property type="entry name" value="PAXILLIN-RELATED"/>
    <property type="match status" value="1"/>
</dbReference>
<feature type="compositionally biased region" description="Low complexity" evidence="1">
    <location>
        <begin position="35"/>
        <end position="71"/>
    </location>
</feature>
<feature type="domain" description="Zinc-ribbon" evidence="3">
    <location>
        <begin position="4"/>
        <end position="24"/>
    </location>
</feature>
<accession>A0A5P2XAR0</accession>
<evidence type="ECO:0000256" key="2">
    <source>
        <dbReference type="SAM" id="Phobius"/>
    </source>
</evidence>
<evidence type="ECO:0000256" key="1">
    <source>
        <dbReference type="SAM" id="MobiDB-lite"/>
    </source>
</evidence>
<proteinExistence type="predicted"/>
<feature type="region of interest" description="Disordered" evidence="1">
    <location>
        <begin position="616"/>
        <end position="717"/>
    </location>
</feature>
<evidence type="ECO:0000313" key="5">
    <source>
        <dbReference type="Proteomes" id="UP000326505"/>
    </source>
</evidence>
<feature type="transmembrane region" description="Helical" evidence="2">
    <location>
        <begin position="594"/>
        <end position="616"/>
    </location>
</feature>
<feature type="transmembrane region" description="Helical" evidence="2">
    <location>
        <begin position="286"/>
        <end position="306"/>
    </location>
</feature>
<feature type="region of interest" description="Disordered" evidence="1">
    <location>
        <begin position="535"/>
        <end position="567"/>
    </location>
</feature>
<feature type="transmembrane region" description="Helical" evidence="2">
    <location>
        <begin position="211"/>
        <end position="235"/>
    </location>
</feature>
<keyword evidence="2" id="KW-1133">Transmembrane helix</keyword>
<protein>
    <submittedName>
        <fullName evidence="4">Zinc-ribbon domain-containing protein</fullName>
    </submittedName>
</protein>
<feature type="transmembrane region" description="Helical" evidence="2">
    <location>
        <begin position="255"/>
        <end position="274"/>
    </location>
</feature>
<dbReference type="Pfam" id="PF13240">
    <property type="entry name" value="Zn_Ribbon_1"/>
    <property type="match status" value="1"/>
</dbReference>
<dbReference type="InterPro" id="IPR026870">
    <property type="entry name" value="Zinc_ribbon_dom"/>
</dbReference>
<dbReference type="Proteomes" id="UP000326505">
    <property type="component" value="Chromosome"/>
</dbReference>
<dbReference type="OrthoDB" id="4246505at2"/>
<feature type="compositionally biased region" description="Low complexity" evidence="1">
    <location>
        <begin position="555"/>
        <end position="565"/>
    </location>
</feature>
<name>A0A5P2XAR0_STRST</name>
<feature type="transmembrane region" description="Helical" evidence="2">
    <location>
        <begin position="460"/>
        <end position="481"/>
    </location>
</feature>
<feature type="compositionally biased region" description="Pro residues" evidence="1">
    <location>
        <begin position="535"/>
        <end position="552"/>
    </location>
</feature>
<evidence type="ECO:0000313" key="4">
    <source>
        <dbReference type="EMBL" id="QEV61508.1"/>
    </source>
</evidence>
<dbReference type="AlphaFoldDB" id="A0A5P2XAR0"/>
<keyword evidence="2" id="KW-0812">Transmembrane</keyword>
<dbReference type="PANTHER" id="PTHR24216:SF65">
    <property type="entry name" value="PAXILLIN-LIKE PROTEIN 1"/>
    <property type="match status" value="1"/>
</dbReference>
<feature type="region of interest" description="Disordered" evidence="1">
    <location>
        <begin position="29"/>
        <end position="98"/>
    </location>
</feature>
<evidence type="ECO:0000259" key="3">
    <source>
        <dbReference type="Pfam" id="PF13240"/>
    </source>
</evidence>
<feature type="transmembrane region" description="Helical" evidence="2">
    <location>
        <begin position="327"/>
        <end position="350"/>
    </location>
</feature>
<dbReference type="KEGG" id="sspb:CP982_24705"/>
<feature type="compositionally biased region" description="Basic and acidic residues" evidence="1">
    <location>
        <begin position="621"/>
        <end position="630"/>
    </location>
</feature>
<sequence>MSSYCPHCGAPSPDEARFCMKCGRECLPEPTGEVSDAAPQDAPAAPSEEPSHPKTLVVPPAPTAAPSATPTAAPPPTAPSAPPTPLAPPPPAAPAAPVAPAAPAVAAPPAYAPVPAAPSPVGAFLGRTARGDWAGSVQAALWPLAALLLSALACAVPKYGQDDEDFVGFADRLRIALAVVVQAVGGRLEFSGSEESGFDGSSTEAVTDGTFAVHLVPLTVTALFIGGLVVGARILRNRLRLRGQSLPGSTAGLEAAVRVALLTALGVLVLALFGQPEIQRVEISSGPLLALLGALALSLGICGAVLQRDGAAPWLAGRPGAQFFTRALGASLRALGIVLVLSSVTAYLSVTQIDAFSGENDVPGSDVSDDRVSPYLVALLLLPNFGLHALGLGWGAPLESEAGRGSRYGDNYETESFGLSKLGDLVNSGAVVGALALGLVCALVIALVGARRCARRGEQILAAGLSFGFILLLAAFSGLGVDTSTERRGLGGETSSGSFDAGVSMPDLLLFGLLWVAGAVLVAAVFTARGSGAPPVPPGPPAGQTPPVPPGAAGPGAPAAYAVPGPYDPSAAPTQGVLAAPPVPARPRGGRTGVWAVTLAVALLVGGGTTAGIVVWQDNRSTSDEADKGDSSTGADKGATGSEGDGENGPAASRTDEPTQDLPTGTAQPSEEESGGGETAGDAAVPPGSERVTDPKGFSFAAPEGWGSSVSDNPTQSMFAGASEAEHFQVGVIPDAGYTSYENLTKMEEFAEKDPDKSDYRRIRLEDNTFQGRAGAVWEYTYTDKSDRRIHAINQSYVTADGTEYAIQLSWRATVWSTAHGTRTHQAALDTWQTTD</sequence>
<reference evidence="4 5" key="1">
    <citation type="submission" date="2017-09" db="EMBL/GenBank/DDBJ databases">
        <authorList>
            <person name="Lee N."/>
            <person name="Cho B.-K."/>
        </authorList>
    </citation>
    <scope>NUCLEOTIDE SEQUENCE [LARGE SCALE GENOMIC DNA]</scope>
    <source>
        <strain evidence="4 5">ATCC 27465</strain>
    </source>
</reference>
<organism evidence="4 5">
    <name type="scientific">Streptomyces spectabilis</name>
    <dbReference type="NCBI Taxonomy" id="68270"/>
    <lineage>
        <taxon>Bacteria</taxon>
        <taxon>Bacillati</taxon>
        <taxon>Actinomycetota</taxon>
        <taxon>Actinomycetes</taxon>
        <taxon>Kitasatosporales</taxon>
        <taxon>Streptomycetaceae</taxon>
        <taxon>Streptomyces</taxon>
    </lineage>
</organism>
<dbReference type="EMBL" id="CP023690">
    <property type="protein sequence ID" value="QEV61508.1"/>
    <property type="molecule type" value="Genomic_DNA"/>
</dbReference>
<keyword evidence="2" id="KW-0472">Membrane</keyword>
<feature type="transmembrane region" description="Helical" evidence="2">
    <location>
        <begin position="508"/>
        <end position="528"/>
    </location>
</feature>
<feature type="compositionally biased region" description="Pro residues" evidence="1">
    <location>
        <begin position="72"/>
        <end position="94"/>
    </location>
</feature>